<comment type="caution">
    <text evidence="1">The sequence shown here is derived from an EMBL/GenBank/DDBJ whole genome shotgun (WGS) entry which is preliminary data.</text>
</comment>
<protein>
    <submittedName>
        <fullName evidence="1">Uncharacterized protein</fullName>
    </submittedName>
</protein>
<dbReference type="EMBL" id="BMAU01021303">
    <property type="protein sequence ID" value="GFY11002.1"/>
    <property type="molecule type" value="Genomic_DNA"/>
</dbReference>
<name>A0A8X6VAF0_TRICX</name>
<gene>
    <name evidence="1" type="primary">NCL1_47229</name>
    <name evidence="1" type="ORF">TNCV_2201101</name>
</gene>
<sequence length="240" mass="27306">MIPYIGIGIVVPGSYGFLCQSSPGESPRLVPNIRISVSAEYRHGLRAAESSIFEVIPCHPKKERFRDTFLRVAAETEPETDGFCLQFDKKQKKLDLGMSEKALVDHIFVSLEPQVQDYVEVRNPQKRSSPGESPRLVPNIRISVSAEYRHGLRAAESSIFEVIPCHPKKEIFRDTFLRVAAETEPETDGFCLQFDKKQNKLDLGMSEKALVDHIFVSLEPQVQDYVEVRNPQKRSNCWRS</sequence>
<dbReference type="AlphaFoldDB" id="A0A8X6VAF0"/>
<evidence type="ECO:0000313" key="2">
    <source>
        <dbReference type="Proteomes" id="UP000887159"/>
    </source>
</evidence>
<dbReference type="Proteomes" id="UP000887159">
    <property type="component" value="Unassembled WGS sequence"/>
</dbReference>
<proteinExistence type="predicted"/>
<accession>A0A8X6VAF0</accession>
<keyword evidence="2" id="KW-1185">Reference proteome</keyword>
<evidence type="ECO:0000313" key="1">
    <source>
        <dbReference type="EMBL" id="GFY11002.1"/>
    </source>
</evidence>
<reference evidence="1" key="1">
    <citation type="submission" date="2020-08" db="EMBL/GenBank/DDBJ databases">
        <title>Multicomponent nature underlies the extraordinary mechanical properties of spider dragline silk.</title>
        <authorList>
            <person name="Kono N."/>
            <person name="Nakamura H."/>
            <person name="Mori M."/>
            <person name="Yoshida Y."/>
            <person name="Ohtoshi R."/>
            <person name="Malay A.D."/>
            <person name="Moran D.A.P."/>
            <person name="Tomita M."/>
            <person name="Numata K."/>
            <person name="Arakawa K."/>
        </authorList>
    </citation>
    <scope>NUCLEOTIDE SEQUENCE</scope>
</reference>
<organism evidence="1 2">
    <name type="scientific">Trichonephila clavipes</name>
    <name type="common">Golden silk orbweaver</name>
    <name type="synonym">Nephila clavipes</name>
    <dbReference type="NCBI Taxonomy" id="2585209"/>
    <lineage>
        <taxon>Eukaryota</taxon>
        <taxon>Metazoa</taxon>
        <taxon>Ecdysozoa</taxon>
        <taxon>Arthropoda</taxon>
        <taxon>Chelicerata</taxon>
        <taxon>Arachnida</taxon>
        <taxon>Araneae</taxon>
        <taxon>Araneomorphae</taxon>
        <taxon>Entelegynae</taxon>
        <taxon>Araneoidea</taxon>
        <taxon>Nephilidae</taxon>
        <taxon>Trichonephila</taxon>
    </lineage>
</organism>